<dbReference type="CDD" id="cd14775">
    <property type="entry name" value="TrHb2_O-like"/>
    <property type="match status" value="1"/>
</dbReference>
<dbReference type="Pfam" id="PF01152">
    <property type="entry name" value="Bac_globin"/>
    <property type="match status" value="1"/>
</dbReference>
<keyword evidence="4" id="KW-0408">Iron</keyword>
<dbReference type="InterPro" id="IPR001486">
    <property type="entry name" value="Hemoglobin_trunc"/>
</dbReference>
<reference evidence="6" key="1">
    <citation type="journal article" date="2019" name="Int. J. Syst. Evol. Microbiol.">
        <title>The Global Catalogue of Microorganisms (GCM) 10K type strain sequencing project: providing services to taxonomists for standard genome sequencing and annotation.</title>
        <authorList>
            <consortium name="The Broad Institute Genomics Platform"/>
            <consortium name="The Broad Institute Genome Sequencing Center for Infectious Disease"/>
            <person name="Wu L."/>
            <person name="Ma J."/>
        </authorList>
    </citation>
    <scope>NUCLEOTIDE SEQUENCE [LARGE SCALE GENOMIC DNA]</scope>
    <source>
        <strain evidence="6">CCUG 50347</strain>
    </source>
</reference>
<evidence type="ECO:0000313" key="6">
    <source>
        <dbReference type="Proteomes" id="UP001595909"/>
    </source>
</evidence>
<dbReference type="InterPro" id="IPR012292">
    <property type="entry name" value="Globin/Proto"/>
</dbReference>
<comment type="caution">
    <text evidence="5">The sequence shown here is derived from an EMBL/GenBank/DDBJ whole genome shotgun (WGS) entry which is preliminary data.</text>
</comment>
<evidence type="ECO:0000313" key="5">
    <source>
        <dbReference type="EMBL" id="MFC4833313.1"/>
    </source>
</evidence>
<dbReference type="RefSeq" id="WP_274190152.1">
    <property type="nucleotide sequence ID" value="NZ_BAABHN010000027.1"/>
</dbReference>
<keyword evidence="3" id="KW-0479">Metal-binding</keyword>
<name>A0ABV9RGI3_9PSEU</name>
<keyword evidence="2" id="KW-0349">Heme</keyword>
<dbReference type="Gene3D" id="1.10.490.10">
    <property type="entry name" value="Globins"/>
    <property type="match status" value="1"/>
</dbReference>
<dbReference type="Proteomes" id="UP001595909">
    <property type="component" value="Unassembled WGS sequence"/>
</dbReference>
<dbReference type="InterPro" id="IPR009050">
    <property type="entry name" value="Globin-like_sf"/>
</dbReference>
<evidence type="ECO:0000256" key="1">
    <source>
        <dbReference type="ARBA" id="ARBA00022448"/>
    </source>
</evidence>
<organism evidence="5 6">
    <name type="scientific">Actinomycetospora chibensis</name>
    <dbReference type="NCBI Taxonomy" id="663606"/>
    <lineage>
        <taxon>Bacteria</taxon>
        <taxon>Bacillati</taxon>
        <taxon>Actinomycetota</taxon>
        <taxon>Actinomycetes</taxon>
        <taxon>Pseudonocardiales</taxon>
        <taxon>Pseudonocardiaceae</taxon>
        <taxon>Actinomycetospora</taxon>
    </lineage>
</organism>
<accession>A0ABV9RGI3</accession>
<keyword evidence="1" id="KW-0813">Transport</keyword>
<dbReference type="EMBL" id="JBHSIM010000027">
    <property type="protein sequence ID" value="MFC4833313.1"/>
    <property type="molecule type" value="Genomic_DNA"/>
</dbReference>
<evidence type="ECO:0000256" key="4">
    <source>
        <dbReference type="ARBA" id="ARBA00023004"/>
    </source>
</evidence>
<evidence type="ECO:0000256" key="2">
    <source>
        <dbReference type="ARBA" id="ARBA00022617"/>
    </source>
</evidence>
<dbReference type="SUPFAM" id="SSF46458">
    <property type="entry name" value="Globin-like"/>
    <property type="match status" value="1"/>
</dbReference>
<sequence length="154" mass="16718">MTAAGRPSVYDAVGGEDAFLALARAHHRRCLADPELEHPFSGPDQHPQHVERLAAYWAEVLGGPARYSRGCADQTHVLWLHSGNGEIDDLGRRFLACFLLALDDAGVPDDPELRACLRAYMEWAVADVLAYSPPGAEVPAGAAMPRWTWDGLSA</sequence>
<protein>
    <submittedName>
        <fullName evidence="5">Group II truncated hemoglobin</fullName>
    </submittedName>
</protein>
<proteinExistence type="predicted"/>
<gene>
    <name evidence="5" type="ORF">ACFPEL_12950</name>
</gene>
<keyword evidence="6" id="KW-1185">Reference proteome</keyword>
<evidence type="ECO:0000256" key="3">
    <source>
        <dbReference type="ARBA" id="ARBA00022723"/>
    </source>
</evidence>